<dbReference type="InParanoid" id="A0A1X7UBA8"/>
<dbReference type="EnsemblMetazoa" id="Aqu2.1.25056_001">
    <property type="protein sequence ID" value="Aqu2.1.25056_001"/>
    <property type="gene ID" value="Aqu2.1.25056"/>
</dbReference>
<evidence type="ECO:0000313" key="1">
    <source>
        <dbReference type="EnsemblMetazoa" id="Aqu2.1.25056_001"/>
    </source>
</evidence>
<sequence>MDSRFNIIVSGIVESPVGTSHMMRINSNMDEVSSILFDLSINGRPSVRAHDCRCLSRYQQSAQSPRLILVTLDSTIDASNVFSNCSQLSAHISIHPDLYPMTRKELSIYLGKRY</sequence>
<name>A0A1X7UBA8_AMPQE</name>
<proteinExistence type="predicted"/>
<dbReference type="AlphaFoldDB" id="A0A1X7UBA8"/>
<reference evidence="1" key="1">
    <citation type="submission" date="2017-05" db="UniProtKB">
        <authorList>
            <consortium name="EnsemblMetazoa"/>
        </authorList>
    </citation>
    <scope>IDENTIFICATION</scope>
</reference>
<accession>A0A1X7UBA8</accession>
<organism evidence="1">
    <name type="scientific">Amphimedon queenslandica</name>
    <name type="common">Sponge</name>
    <dbReference type="NCBI Taxonomy" id="400682"/>
    <lineage>
        <taxon>Eukaryota</taxon>
        <taxon>Metazoa</taxon>
        <taxon>Porifera</taxon>
        <taxon>Demospongiae</taxon>
        <taxon>Heteroscleromorpha</taxon>
        <taxon>Haplosclerida</taxon>
        <taxon>Niphatidae</taxon>
        <taxon>Amphimedon</taxon>
    </lineage>
</organism>
<protein>
    <submittedName>
        <fullName evidence="1">Uncharacterized protein</fullName>
    </submittedName>
</protein>